<comment type="similarity">
    <text evidence="2">Belongs to the strictosidine synthase family.</text>
</comment>
<reference evidence="7 8" key="1">
    <citation type="submission" date="2023-10" db="EMBL/GenBank/DDBJ databases">
        <title>Chromosome-scale genome assembly provides insights into flower coloration mechanisms of Canna indica.</title>
        <authorList>
            <person name="Li C."/>
        </authorList>
    </citation>
    <scope>NUCLEOTIDE SEQUENCE [LARGE SCALE GENOMIC DNA]</scope>
    <source>
        <tissue evidence="7">Flower</tissue>
    </source>
</reference>
<evidence type="ECO:0000256" key="4">
    <source>
        <dbReference type="ARBA" id="ARBA00023180"/>
    </source>
</evidence>
<dbReference type="Pfam" id="PF03088">
    <property type="entry name" value="Str_synth"/>
    <property type="match status" value="1"/>
</dbReference>
<name>A0AAQ3KVD2_9LILI</name>
<dbReference type="InterPro" id="IPR011042">
    <property type="entry name" value="6-blade_b-propeller_TolB-like"/>
</dbReference>
<evidence type="ECO:0000256" key="1">
    <source>
        <dbReference type="ARBA" id="ARBA00004116"/>
    </source>
</evidence>
<sequence length="354" mass="38260">METALSPATATASLRLINVVLLLLAMLLPPSSSYKEKATNELKLQAVDRLDLPSGFVGPESLAFDRLAGGPYTGVSGGWILKWQGASRGWTFFAANARNKGEECDVSFGHVAAESACGRPLGLQFHEASGVLYVADAYFGLLAVGPEGGAATQVAASAEGVPFCFTNGVDVDQSTGMVYFTDSSTRFQRPYYILVVITGDSTGRLMKYEPMTKKVTVLKNNLFVPNGITLSHDGNFLLVAETGTCKVIKHWLKGPKMGTTEVFAELPGYPDNIKRTSSGEYWVALNREKFELNNASKNKDNFFEHAIAMRFGAEGEVLEVINGGAFAYVSEVVEQNGKLWMGSIDVPYVDVCMS</sequence>
<keyword evidence="3" id="KW-0926">Vacuole</keyword>
<keyword evidence="8" id="KW-1185">Reference proteome</keyword>
<evidence type="ECO:0000313" key="7">
    <source>
        <dbReference type="EMBL" id="WOL13793.1"/>
    </source>
</evidence>
<keyword evidence="5" id="KW-0732">Signal</keyword>
<dbReference type="SUPFAM" id="SSF63829">
    <property type="entry name" value="Calcium-dependent phosphotriesterase"/>
    <property type="match status" value="1"/>
</dbReference>
<accession>A0AAQ3KVD2</accession>
<gene>
    <name evidence="7" type="ORF">Cni_G22572</name>
</gene>
<dbReference type="Gene3D" id="2.120.10.30">
    <property type="entry name" value="TolB, C-terminal domain"/>
    <property type="match status" value="1"/>
</dbReference>
<evidence type="ECO:0000256" key="5">
    <source>
        <dbReference type="SAM" id="SignalP"/>
    </source>
</evidence>
<dbReference type="FunFam" id="2.120.10.30:FF:000048">
    <property type="entry name" value="Protein strictosidine synthase-like 10"/>
    <property type="match status" value="1"/>
</dbReference>
<dbReference type="AlphaFoldDB" id="A0AAQ3KVD2"/>
<organism evidence="7 8">
    <name type="scientific">Canna indica</name>
    <name type="common">Indian-shot</name>
    <dbReference type="NCBI Taxonomy" id="4628"/>
    <lineage>
        <taxon>Eukaryota</taxon>
        <taxon>Viridiplantae</taxon>
        <taxon>Streptophyta</taxon>
        <taxon>Embryophyta</taxon>
        <taxon>Tracheophyta</taxon>
        <taxon>Spermatophyta</taxon>
        <taxon>Magnoliopsida</taxon>
        <taxon>Liliopsida</taxon>
        <taxon>Zingiberales</taxon>
        <taxon>Cannaceae</taxon>
        <taxon>Canna</taxon>
    </lineage>
</organism>
<evidence type="ECO:0000256" key="2">
    <source>
        <dbReference type="ARBA" id="ARBA00009191"/>
    </source>
</evidence>
<proteinExistence type="inferred from homology"/>
<comment type="subcellular location">
    <subcellularLocation>
        <location evidence="1">Vacuole</location>
    </subcellularLocation>
</comment>
<dbReference type="PANTHER" id="PTHR10426">
    <property type="entry name" value="STRICTOSIDINE SYNTHASE-RELATED"/>
    <property type="match status" value="1"/>
</dbReference>
<protein>
    <submittedName>
        <fullName evidence="7">Protein STRICTOSIDINE SYNTHASE-LIKE 10-like</fullName>
    </submittedName>
</protein>
<dbReference type="Proteomes" id="UP001327560">
    <property type="component" value="Chromosome 7"/>
</dbReference>
<feature type="domain" description="Strictosidine synthase conserved region" evidence="6">
    <location>
        <begin position="167"/>
        <end position="255"/>
    </location>
</feature>
<dbReference type="GO" id="GO:0005773">
    <property type="term" value="C:vacuole"/>
    <property type="evidence" value="ECO:0007669"/>
    <property type="project" value="UniProtKB-SubCell"/>
</dbReference>
<evidence type="ECO:0000313" key="8">
    <source>
        <dbReference type="Proteomes" id="UP001327560"/>
    </source>
</evidence>
<dbReference type="GO" id="GO:0012505">
    <property type="term" value="C:endomembrane system"/>
    <property type="evidence" value="ECO:0007669"/>
    <property type="project" value="TreeGrafter"/>
</dbReference>
<feature type="signal peptide" evidence="5">
    <location>
        <begin position="1"/>
        <end position="33"/>
    </location>
</feature>
<evidence type="ECO:0000256" key="3">
    <source>
        <dbReference type="ARBA" id="ARBA00022554"/>
    </source>
</evidence>
<dbReference type="PANTHER" id="PTHR10426:SF139">
    <property type="entry name" value="OS09G0374900 PROTEIN"/>
    <property type="match status" value="1"/>
</dbReference>
<keyword evidence="4" id="KW-0325">Glycoprotein</keyword>
<dbReference type="Pfam" id="PF20067">
    <property type="entry name" value="SSL_N"/>
    <property type="match status" value="1"/>
</dbReference>
<evidence type="ECO:0000259" key="6">
    <source>
        <dbReference type="Pfam" id="PF03088"/>
    </source>
</evidence>
<feature type="chain" id="PRO_5042823001" evidence="5">
    <location>
        <begin position="34"/>
        <end position="354"/>
    </location>
</feature>
<dbReference type="GO" id="GO:0016787">
    <property type="term" value="F:hydrolase activity"/>
    <property type="evidence" value="ECO:0007669"/>
    <property type="project" value="TreeGrafter"/>
</dbReference>
<dbReference type="InterPro" id="IPR018119">
    <property type="entry name" value="Strictosidine_synth_cons-reg"/>
</dbReference>
<dbReference type="EMBL" id="CP136896">
    <property type="protein sequence ID" value="WOL13793.1"/>
    <property type="molecule type" value="Genomic_DNA"/>
</dbReference>